<evidence type="ECO:0000259" key="2">
    <source>
        <dbReference type="Pfam" id="PF04059"/>
    </source>
</evidence>
<name>A0A9Q9EPJ6_9PEZI</name>
<proteinExistence type="predicted"/>
<gene>
    <name evidence="3" type="ORF">Slin15195_G114890</name>
</gene>
<dbReference type="OrthoDB" id="417481at2759"/>
<dbReference type="Pfam" id="PF04059">
    <property type="entry name" value="RRM_2"/>
    <property type="match status" value="1"/>
</dbReference>
<feature type="compositionally biased region" description="Low complexity" evidence="1">
    <location>
        <begin position="97"/>
        <end position="110"/>
    </location>
</feature>
<sequence length="146" mass="16052">MLRNVPNQGNYHDLEARLDQICAGKYDFTYLRIDFEKATNVGYGSINLTHQTTSGQSSALWAAWQATCHRSLVQHQSSTAAANATNADADADVALQRSPPSLPRCSLLPRAESNGRSRPFIGTEKPFPQPNNHTRLVFPAPAMTQN</sequence>
<dbReference type="Proteomes" id="UP001056384">
    <property type="component" value="Chromosome 10"/>
</dbReference>
<evidence type="ECO:0000256" key="1">
    <source>
        <dbReference type="SAM" id="MobiDB-lite"/>
    </source>
</evidence>
<evidence type="ECO:0000313" key="4">
    <source>
        <dbReference type="Proteomes" id="UP001056384"/>
    </source>
</evidence>
<keyword evidence="4" id="KW-1185">Reference proteome</keyword>
<dbReference type="InterPro" id="IPR007201">
    <property type="entry name" value="Mei2-like_Rrm_C"/>
</dbReference>
<dbReference type="EMBL" id="CP099427">
    <property type="protein sequence ID" value="USW58170.1"/>
    <property type="molecule type" value="Genomic_DNA"/>
</dbReference>
<accession>A0A9Q9EPJ6</accession>
<feature type="compositionally biased region" description="Low complexity" evidence="1">
    <location>
        <begin position="79"/>
        <end position="88"/>
    </location>
</feature>
<feature type="region of interest" description="Disordered" evidence="1">
    <location>
        <begin position="79"/>
        <end position="146"/>
    </location>
</feature>
<evidence type="ECO:0000313" key="3">
    <source>
        <dbReference type="EMBL" id="USW58170.1"/>
    </source>
</evidence>
<organism evidence="3 4">
    <name type="scientific">Septoria linicola</name>
    <dbReference type="NCBI Taxonomy" id="215465"/>
    <lineage>
        <taxon>Eukaryota</taxon>
        <taxon>Fungi</taxon>
        <taxon>Dikarya</taxon>
        <taxon>Ascomycota</taxon>
        <taxon>Pezizomycotina</taxon>
        <taxon>Dothideomycetes</taxon>
        <taxon>Dothideomycetidae</taxon>
        <taxon>Mycosphaerellales</taxon>
        <taxon>Mycosphaerellaceae</taxon>
        <taxon>Septoria</taxon>
    </lineage>
</organism>
<protein>
    <submittedName>
        <fullName evidence="3">Mei2-like RNA recognition</fullName>
    </submittedName>
</protein>
<reference evidence="3" key="1">
    <citation type="submission" date="2022-06" db="EMBL/GenBank/DDBJ databases">
        <title>Complete genome sequences of two strains of the flax pathogen Septoria linicola.</title>
        <authorList>
            <person name="Lapalu N."/>
            <person name="Simon A."/>
            <person name="Demenou B."/>
            <person name="Paumier D."/>
            <person name="Guillot M.-P."/>
            <person name="Gout L."/>
            <person name="Valade R."/>
        </authorList>
    </citation>
    <scope>NUCLEOTIDE SEQUENCE</scope>
    <source>
        <strain evidence="3">SE15195</strain>
    </source>
</reference>
<feature type="domain" description="Mei2-like C-terminal RNA recognition motif" evidence="2">
    <location>
        <begin position="1"/>
        <end position="50"/>
    </location>
</feature>
<dbReference type="AlphaFoldDB" id="A0A9Q9EPJ6"/>